<protein>
    <recommendedName>
        <fullName evidence="3">Conserved oligomeric Golgi complex subunit 1</fullName>
    </recommendedName>
</protein>
<dbReference type="Pfam" id="PF08700">
    <property type="entry name" value="VPS51_Exo84_N"/>
    <property type="match status" value="1"/>
</dbReference>
<comment type="caution">
    <text evidence="10">The sequence shown here is derived from an EMBL/GenBank/DDBJ whole genome shotgun (WGS) entry which is preliminary data.</text>
</comment>
<evidence type="ECO:0000313" key="11">
    <source>
        <dbReference type="Proteomes" id="UP001634007"/>
    </source>
</evidence>
<comment type="similarity">
    <text evidence="2">Belongs to the COG1 family.</text>
</comment>
<keyword evidence="7" id="KW-0472">Membrane</keyword>
<name>A0ABD3JUT8_EUCGL</name>
<reference evidence="10 11" key="1">
    <citation type="submission" date="2024-11" db="EMBL/GenBank/DDBJ databases">
        <title>Chromosome-level genome assembly of Eucalyptus globulus Labill. provides insights into its genome evolution.</title>
        <authorList>
            <person name="Li X."/>
        </authorList>
    </citation>
    <scope>NUCLEOTIDE SEQUENCE [LARGE SCALE GENOMIC DNA]</scope>
    <source>
        <strain evidence="10">CL2024</strain>
        <tissue evidence="10">Fresh tender leaves</tissue>
    </source>
</reference>
<dbReference type="PANTHER" id="PTHR31658">
    <property type="entry name" value="CONSERVED OLIGOMERIC GOLGI COMPLEX SUBUNIT 1"/>
    <property type="match status" value="1"/>
</dbReference>
<dbReference type="AlphaFoldDB" id="A0ABD3JUT8"/>
<evidence type="ECO:0000256" key="8">
    <source>
        <dbReference type="SAM" id="Coils"/>
    </source>
</evidence>
<dbReference type="GO" id="GO:0000139">
    <property type="term" value="C:Golgi membrane"/>
    <property type="evidence" value="ECO:0007669"/>
    <property type="project" value="UniProtKB-SubCell"/>
</dbReference>
<comment type="subcellular location">
    <subcellularLocation>
        <location evidence="1">Golgi apparatus membrane</location>
        <topology evidence="1">Peripheral membrane protein</topology>
    </subcellularLocation>
</comment>
<organism evidence="10 11">
    <name type="scientific">Eucalyptus globulus</name>
    <name type="common">Tasmanian blue gum</name>
    <dbReference type="NCBI Taxonomy" id="34317"/>
    <lineage>
        <taxon>Eukaryota</taxon>
        <taxon>Viridiplantae</taxon>
        <taxon>Streptophyta</taxon>
        <taxon>Embryophyta</taxon>
        <taxon>Tracheophyta</taxon>
        <taxon>Spermatophyta</taxon>
        <taxon>Magnoliopsida</taxon>
        <taxon>eudicotyledons</taxon>
        <taxon>Gunneridae</taxon>
        <taxon>Pentapetalae</taxon>
        <taxon>rosids</taxon>
        <taxon>malvids</taxon>
        <taxon>Myrtales</taxon>
        <taxon>Myrtaceae</taxon>
        <taxon>Myrtoideae</taxon>
        <taxon>Eucalypteae</taxon>
        <taxon>Eucalyptus</taxon>
    </lineage>
</organism>
<dbReference type="InterPro" id="IPR033370">
    <property type="entry name" value="COG1"/>
</dbReference>
<evidence type="ECO:0000256" key="7">
    <source>
        <dbReference type="ARBA" id="ARBA00023136"/>
    </source>
</evidence>
<feature type="coiled-coil region" evidence="8">
    <location>
        <begin position="29"/>
        <end position="56"/>
    </location>
</feature>
<dbReference type="Proteomes" id="UP001634007">
    <property type="component" value="Unassembled WGS sequence"/>
</dbReference>
<keyword evidence="8" id="KW-0175">Coiled coil</keyword>
<dbReference type="PANTHER" id="PTHR31658:SF0">
    <property type="entry name" value="CONSERVED OLIGOMERIC GOLGI COMPLEX SUBUNIT 1"/>
    <property type="match status" value="1"/>
</dbReference>
<evidence type="ECO:0000313" key="10">
    <source>
        <dbReference type="EMBL" id="KAL3729893.1"/>
    </source>
</evidence>
<dbReference type="EMBL" id="JBJKBG010000007">
    <property type="protein sequence ID" value="KAL3729893.1"/>
    <property type="molecule type" value="Genomic_DNA"/>
</dbReference>
<evidence type="ECO:0000256" key="2">
    <source>
        <dbReference type="ARBA" id="ARBA00006653"/>
    </source>
</evidence>
<keyword evidence="6" id="KW-0333">Golgi apparatus</keyword>
<gene>
    <name evidence="10" type="ORF">ACJRO7_026962</name>
</gene>
<evidence type="ECO:0000256" key="9">
    <source>
        <dbReference type="SAM" id="MobiDB-lite"/>
    </source>
</evidence>
<evidence type="ECO:0000256" key="1">
    <source>
        <dbReference type="ARBA" id="ARBA00004395"/>
    </source>
</evidence>
<keyword evidence="11" id="KW-1185">Reference proteome</keyword>
<feature type="region of interest" description="Disordered" evidence="9">
    <location>
        <begin position="89"/>
        <end position="111"/>
    </location>
</feature>
<keyword evidence="4" id="KW-0813">Transport</keyword>
<evidence type="ECO:0000256" key="3">
    <source>
        <dbReference type="ARBA" id="ARBA00020978"/>
    </source>
</evidence>
<feature type="region of interest" description="Disordered" evidence="9">
    <location>
        <begin position="1"/>
        <end position="25"/>
    </location>
</feature>
<keyword evidence="5" id="KW-0653">Protein transport</keyword>
<accession>A0ABD3JUT8</accession>
<feature type="compositionally biased region" description="Low complexity" evidence="9">
    <location>
        <begin position="89"/>
        <end position="103"/>
    </location>
</feature>
<evidence type="ECO:0000256" key="5">
    <source>
        <dbReference type="ARBA" id="ARBA00022927"/>
    </source>
</evidence>
<sequence>MRVQPPPSAAGAGAGGHQDAESLFRAKPIAEIRNVEAATRRQIEDKKEELRQLVGNRYRDLIDSADSIVLMKSSCEAISRNVSSVQSSILSLSDASPRSPTSPGRRRPRHHPARFDVYGIACRVKYLVDTPENIWGCLDESMFLEAAARYLRAKHVQHGLARDGEGGGDPKILANFPLLQHQWQIVESFKAQISQRSRERLLDGGGLKIGAYADALAAVAVIDDLEPRQVLGLFLDSRKSWVLQKLATSFVNPACSDVVTMFCEVLRAIQVTMGQVGELFLQVLNDMPLFYKVTLSSPPASQLFGGIPNPDEEVRLWKSFRDRLESAMTLLEKPYIASTCLNWLKECGREIVSKMSGRYLTDAISTGEEIALAEKLIRETMDSKEVLEGSLDWLKSVFGSEIELPWSRIRELVLEADLDLWDEIFEDAFVQRMRSIIDSGFGNLTRDVNIGESIRAIEGMPGEKIDFRAYLSRPSTGGGVWFIEPNDRKTVNLPSSKAQAEESSFQTCLSAYFGPEVYRIRDAVDNYCQRVLEDLLHFLESPKAAIRLKTLAKYLQDRCYEYLSSILMQLKGEVDSLCTALENEKRESHTPSAAIIVEKSLFIGRLLFALQNHCRHIPRILGSPRFWVNESISAVFDRLPGLLGQSRGVTDSPVSDSPIRQSHMGSRRHTSLATAAILGADDIPSPKFKDFSVTTRDLCVRAHSLWITWLSMELSTILSRDLEQDDGLSSITPLRGWEDTVIKQEQSDDGQSELRMSLPFMPSLYVISFLFRACEEIHRIGGHVLDKLILQKFALQLLEKVTDIYGNYLSTEEANGSKVSDKGALQVMLDLKFVYDILSGGDSTMDEELSRSSKPKYSFRQKDQRQKKSAIRTRIDGLVHRLSQRLDPIDWLTFEPYLWENERQSYLRHAVLFGFFVQLNRLYVDTVQKLPTNSESNIMRCSTVPRFKYLPISVPALSSRRTSKATTGVSMDGFSSRSPKSYSNGEISRTIDLDDRSSSGVAAPLLKSFMQVGSRFGESTLKLGSILTDGQVGIFKDRSAAALSTFSDVLPVQAAGLLSSFTTTRPDA</sequence>
<evidence type="ECO:0000256" key="6">
    <source>
        <dbReference type="ARBA" id="ARBA00023034"/>
    </source>
</evidence>
<dbReference type="GO" id="GO:0015031">
    <property type="term" value="P:protein transport"/>
    <property type="evidence" value="ECO:0007669"/>
    <property type="project" value="UniProtKB-KW"/>
</dbReference>
<evidence type="ECO:0000256" key="4">
    <source>
        <dbReference type="ARBA" id="ARBA00022448"/>
    </source>
</evidence>
<proteinExistence type="inferred from homology"/>